<dbReference type="InterPro" id="IPR012074">
    <property type="entry name" value="GAF_ANTAR"/>
</dbReference>
<name>A0A9X2Z0J4_9MYCO</name>
<dbReference type="InterPro" id="IPR003018">
    <property type="entry name" value="GAF"/>
</dbReference>
<evidence type="ECO:0000313" key="5">
    <source>
        <dbReference type="Proteomes" id="UP001141629"/>
    </source>
</evidence>
<evidence type="ECO:0000256" key="1">
    <source>
        <dbReference type="ARBA" id="ARBA00023015"/>
    </source>
</evidence>
<dbReference type="PIRSF" id="PIRSF036625">
    <property type="entry name" value="GAF_ANTAR"/>
    <property type="match status" value="1"/>
</dbReference>
<evidence type="ECO:0000259" key="3">
    <source>
        <dbReference type="PROSITE" id="PS50921"/>
    </source>
</evidence>
<dbReference type="SMART" id="SM01012">
    <property type="entry name" value="ANTAR"/>
    <property type="match status" value="1"/>
</dbReference>
<accession>A0A9X2Z0J4</accession>
<dbReference type="EMBL" id="JACKVK010000005">
    <property type="protein sequence ID" value="MCV7420714.1"/>
    <property type="molecule type" value="Genomic_DNA"/>
</dbReference>
<comment type="caution">
    <text evidence="4">The sequence shown here is derived from an EMBL/GenBank/DDBJ whole genome shotgun (WGS) entry which is preliminary data.</text>
</comment>
<dbReference type="SUPFAM" id="SSF55781">
    <property type="entry name" value="GAF domain-like"/>
    <property type="match status" value="1"/>
</dbReference>
<gene>
    <name evidence="4" type="ORF">H7K45_09215</name>
</gene>
<proteinExistence type="predicted"/>
<dbReference type="PROSITE" id="PS50921">
    <property type="entry name" value="ANTAR"/>
    <property type="match status" value="1"/>
</dbReference>
<reference evidence="4" key="1">
    <citation type="submission" date="2020-07" db="EMBL/GenBank/DDBJ databases">
        <authorList>
            <person name="Pettersson B.M.F."/>
            <person name="Behra P.R.K."/>
            <person name="Ramesh M."/>
            <person name="Das S."/>
            <person name="Dasgupta S."/>
            <person name="Kirsebom L.A."/>
        </authorList>
    </citation>
    <scope>NUCLEOTIDE SEQUENCE</scope>
    <source>
        <strain evidence="4">DSM 44838</strain>
    </source>
</reference>
<organism evidence="4 5">
    <name type="scientific">Mycobacterium yunnanensis</name>
    <dbReference type="NCBI Taxonomy" id="368477"/>
    <lineage>
        <taxon>Bacteria</taxon>
        <taxon>Bacillati</taxon>
        <taxon>Actinomycetota</taxon>
        <taxon>Actinomycetes</taxon>
        <taxon>Mycobacteriales</taxon>
        <taxon>Mycobacteriaceae</taxon>
        <taxon>Mycobacterium</taxon>
    </lineage>
</organism>
<feature type="domain" description="ANTAR" evidence="3">
    <location>
        <begin position="167"/>
        <end position="228"/>
    </location>
</feature>
<dbReference type="RefSeq" id="WP_263995489.1">
    <property type="nucleotide sequence ID" value="NZ_JACKVK010000005.1"/>
</dbReference>
<dbReference type="Gene3D" id="1.10.10.10">
    <property type="entry name" value="Winged helix-like DNA-binding domain superfamily/Winged helix DNA-binding domain"/>
    <property type="match status" value="1"/>
</dbReference>
<dbReference type="InterPro" id="IPR005561">
    <property type="entry name" value="ANTAR"/>
</dbReference>
<evidence type="ECO:0000256" key="2">
    <source>
        <dbReference type="ARBA" id="ARBA00023163"/>
    </source>
</evidence>
<evidence type="ECO:0000313" key="4">
    <source>
        <dbReference type="EMBL" id="MCV7420714.1"/>
    </source>
</evidence>
<dbReference type="Gene3D" id="3.30.450.40">
    <property type="match status" value="1"/>
</dbReference>
<keyword evidence="5" id="KW-1185">Reference proteome</keyword>
<reference evidence="4" key="2">
    <citation type="journal article" date="2022" name="BMC Genomics">
        <title>Comparative genome analysis of mycobacteria focusing on tRNA and non-coding RNA.</title>
        <authorList>
            <person name="Behra P.R.K."/>
            <person name="Pettersson B.M.F."/>
            <person name="Ramesh M."/>
            <person name="Das S."/>
            <person name="Dasgupta S."/>
            <person name="Kirsebom L.A."/>
        </authorList>
    </citation>
    <scope>NUCLEOTIDE SEQUENCE</scope>
    <source>
        <strain evidence="4">DSM 44838</strain>
    </source>
</reference>
<dbReference type="Pfam" id="PF13185">
    <property type="entry name" value="GAF_2"/>
    <property type="match status" value="1"/>
</dbReference>
<dbReference type="InterPro" id="IPR029016">
    <property type="entry name" value="GAF-like_dom_sf"/>
</dbReference>
<sequence>MTDHRDEHRRVLRDTMMKLTAQSTAKTEAHLQHQLRVVTRAAVDMIRGAELADVMLVDGDRFTSVAATHPLVADLDAVQMQHGAGPCLDVAEDGPVIHVRDFSLETRWPEFTAAALAAGVRSALTFRLYTHQRGIGALNVFSGAAGAFTRDDAAVGAMLATHAAIVLIAAADEGVDPTSDLVADDLIGQAKGILMERFVIDSAAAFDLMLERAETEGTSMHAVATAVVASI</sequence>
<dbReference type="GO" id="GO:0003723">
    <property type="term" value="F:RNA binding"/>
    <property type="evidence" value="ECO:0007669"/>
    <property type="project" value="InterPro"/>
</dbReference>
<dbReference type="InterPro" id="IPR036388">
    <property type="entry name" value="WH-like_DNA-bd_sf"/>
</dbReference>
<dbReference type="Pfam" id="PF03861">
    <property type="entry name" value="ANTAR"/>
    <property type="match status" value="1"/>
</dbReference>
<protein>
    <submittedName>
        <fullName evidence="4">GAF and ANTAR domain-containing protein</fullName>
    </submittedName>
</protein>
<dbReference type="AlphaFoldDB" id="A0A9X2Z0J4"/>
<keyword evidence="1" id="KW-0805">Transcription regulation</keyword>
<keyword evidence="2" id="KW-0804">Transcription</keyword>
<dbReference type="Proteomes" id="UP001141629">
    <property type="component" value="Unassembled WGS sequence"/>
</dbReference>